<evidence type="ECO:0000256" key="2">
    <source>
        <dbReference type="ARBA" id="ARBA00007401"/>
    </source>
</evidence>
<evidence type="ECO:0000256" key="1">
    <source>
        <dbReference type="ARBA" id="ARBA00001412"/>
    </source>
</evidence>
<comment type="catalytic activity">
    <reaction evidence="1">
        <text>Hydrolysis of terminal non-reducing beta-D-galactose residues in beta-D-galactosides.</text>
        <dbReference type="EC" id="3.2.1.23"/>
    </reaction>
</comment>
<keyword evidence="5" id="KW-0378">Hydrolase</keyword>
<dbReference type="Gene3D" id="3.20.20.80">
    <property type="entry name" value="Glycosidases"/>
    <property type="match status" value="2"/>
</dbReference>
<evidence type="ECO:0000256" key="6">
    <source>
        <dbReference type="ARBA" id="ARBA00023157"/>
    </source>
</evidence>
<dbReference type="SUPFAM" id="SSF49303">
    <property type="entry name" value="beta-Galactosidase/glucuronidase domain"/>
    <property type="match status" value="2"/>
</dbReference>
<evidence type="ECO:0000259" key="11">
    <source>
        <dbReference type="SMART" id="SM00560"/>
    </source>
</evidence>
<feature type="region of interest" description="Disordered" evidence="9">
    <location>
        <begin position="723"/>
        <end position="742"/>
    </location>
</feature>
<gene>
    <name evidence="13" type="ORF">JIN81_11315</name>
</gene>
<dbReference type="InterPro" id="IPR013783">
    <property type="entry name" value="Ig-like_fold"/>
</dbReference>
<dbReference type="InterPro" id="IPR006102">
    <property type="entry name" value="Ig-like_GH2"/>
</dbReference>
<dbReference type="SUPFAM" id="SSF49899">
    <property type="entry name" value="Concanavalin A-like lectins/glucanases"/>
    <property type="match status" value="1"/>
</dbReference>
<evidence type="ECO:0000256" key="4">
    <source>
        <dbReference type="ARBA" id="ARBA00022729"/>
    </source>
</evidence>
<dbReference type="SMART" id="SM01038">
    <property type="entry name" value="Bgal_small_N"/>
    <property type="match status" value="1"/>
</dbReference>
<dbReference type="Gene3D" id="2.60.40.10">
    <property type="entry name" value="Immunoglobulins"/>
    <property type="match status" value="2"/>
</dbReference>
<accession>A0A934RFV2</accession>
<evidence type="ECO:0000256" key="9">
    <source>
        <dbReference type="SAM" id="MobiDB-lite"/>
    </source>
</evidence>
<dbReference type="SMART" id="SM00560">
    <property type="entry name" value="LamGL"/>
    <property type="match status" value="1"/>
</dbReference>
<dbReference type="Pfam" id="PF00703">
    <property type="entry name" value="Glyco_hydro_2"/>
    <property type="match status" value="1"/>
</dbReference>
<dbReference type="InterPro" id="IPR050347">
    <property type="entry name" value="Bact_Beta-galactosidase"/>
</dbReference>
<evidence type="ECO:0000256" key="10">
    <source>
        <dbReference type="SAM" id="SignalP"/>
    </source>
</evidence>
<dbReference type="Gene3D" id="2.60.120.260">
    <property type="entry name" value="Galactose-binding domain-like"/>
    <property type="match status" value="1"/>
</dbReference>
<dbReference type="InterPro" id="IPR011013">
    <property type="entry name" value="Gal_mutarotase_sf_dom"/>
</dbReference>
<evidence type="ECO:0000313" key="14">
    <source>
        <dbReference type="Proteomes" id="UP000658278"/>
    </source>
</evidence>
<dbReference type="GO" id="GO:0004565">
    <property type="term" value="F:beta-galactosidase activity"/>
    <property type="evidence" value="ECO:0007669"/>
    <property type="project" value="UniProtKB-EC"/>
</dbReference>
<dbReference type="InterPro" id="IPR006103">
    <property type="entry name" value="Glyco_hydro_2_cat"/>
</dbReference>
<comment type="caution">
    <text evidence="13">The sequence shown here is derived from an EMBL/GenBank/DDBJ whole genome shotgun (WGS) entry which is preliminary data.</text>
</comment>
<dbReference type="PANTHER" id="PTHR46323">
    <property type="entry name" value="BETA-GALACTOSIDASE"/>
    <property type="match status" value="1"/>
</dbReference>
<dbReference type="SUPFAM" id="SSF51445">
    <property type="entry name" value="(Trans)glycosidases"/>
    <property type="match status" value="2"/>
</dbReference>
<evidence type="ECO:0000256" key="3">
    <source>
        <dbReference type="ARBA" id="ARBA00012756"/>
    </source>
</evidence>
<feature type="domain" description="LamG-like jellyroll fold" evidence="11">
    <location>
        <begin position="636"/>
        <end position="764"/>
    </location>
</feature>
<keyword evidence="4 10" id="KW-0732">Signal</keyword>
<dbReference type="GO" id="GO:0005990">
    <property type="term" value="P:lactose catabolic process"/>
    <property type="evidence" value="ECO:0007669"/>
    <property type="project" value="TreeGrafter"/>
</dbReference>
<name>A0A934RFV2_9BACT</name>
<dbReference type="InterPro" id="IPR006101">
    <property type="entry name" value="Glyco_hydro_2"/>
</dbReference>
<dbReference type="Pfam" id="PF02837">
    <property type="entry name" value="Glyco_hydro_2_N"/>
    <property type="match status" value="1"/>
</dbReference>
<dbReference type="InterPro" id="IPR036156">
    <property type="entry name" value="Beta-gal/glucu_dom_sf"/>
</dbReference>
<dbReference type="Pfam" id="PF02929">
    <property type="entry name" value="Bgal_small_N"/>
    <property type="match status" value="1"/>
</dbReference>
<dbReference type="PRINTS" id="PR00132">
    <property type="entry name" value="GLHYDRLASE2"/>
</dbReference>
<feature type="signal peptide" evidence="10">
    <location>
        <begin position="1"/>
        <end position="18"/>
    </location>
</feature>
<protein>
    <recommendedName>
        <fullName evidence="3">beta-galactosidase</fullName>
        <ecNumber evidence="3">3.2.1.23</ecNumber>
    </recommendedName>
    <alternativeName>
        <fullName evidence="8">Lactase</fullName>
    </alternativeName>
</protein>
<dbReference type="Gene3D" id="2.70.98.10">
    <property type="match status" value="1"/>
</dbReference>
<dbReference type="Proteomes" id="UP000658278">
    <property type="component" value="Unassembled WGS sequence"/>
</dbReference>
<dbReference type="EC" id="3.2.1.23" evidence="3"/>
<dbReference type="Gene3D" id="2.60.120.200">
    <property type="match status" value="1"/>
</dbReference>
<reference evidence="13" key="1">
    <citation type="submission" date="2021-01" db="EMBL/GenBank/DDBJ databases">
        <title>Modified the classification status of verrucomicrobia.</title>
        <authorList>
            <person name="Feng X."/>
        </authorList>
    </citation>
    <scope>NUCLEOTIDE SEQUENCE</scope>
    <source>
        <strain evidence="13">KCTC 22201</strain>
    </source>
</reference>
<comment type="similarity">
    <text evidence="2">Belongs to the glycosyl hydrolase 2 family.</text>
</comment>
<evidence type="ECO:0000256" key="5">
    <source>
        <dbReference type="ARBA" id="ARBA00022801"/>
    </source>
</evidence>
<sequence>MKLAILLIALGATALTHAAPDWEDEKIFRINKEAPRAVSMPFPTEESALNSKRLESPYAKLLNGDWKFHWVDHPDKRPVDFYKTDFDISSWKTIPVPANVEMHGYGTPIYCNQPYPFKKDPPRVMGEPPKDFTTHQERNPVSSYRHDFTVPDSWDGRQTFLTFNGVSSAFYLWINGEKVGYSQDSRTPAEFNITKYLKKGGNTLAVEVYRYSDGAYLECQDFWRLSGIFRDVYLWSSAPLQLRDYTARGDLSDDYKTGTFTLSPRVAALDESSNGDFKLEVKVLNPDGSTLLEESTVGNAHGGAGGDGAIQIRDLAIKPWSAEDPNLYQLLLRLKDGDGKVVDYYATRIGFSRSEIKDGNLLVNGKPIMIKGVNRHDHHPDTAHYITEEQMLEDILIAKRNNINAIRTSHYPNDPRFYELCDEYGLYLCSEANIESHGMGYGAESLAKKPSWKGAHVDRVSNMVEAFKNHPSIILWSLGNEAGDGVNFVAASEWIRKHEPTRPVHYERAGMAGHVDLYSPMYASHGACENYAKKESAKPLDQQRPLIQCEYSHAMGNSSGGLADYWEIFQRERLLQGGFIWDYIDQGIRKTKPAPAVVTDASSAARAVTLNGEVAEDGLTNGHATVASSKDLNFSGPFSVVAELTPAGNRGDNDIVTKGDKGWALKVNAAGKLEFFIYQNQWNAVTADAPADFEGNRHTLAGTYDGTQLSLILDGKVLATKEASGKPDPNGQPIGISTNADHPSRSFNGAIHKVRLHDRALAADQLDQAGTLLDVDFSKFTRAEGELEFFAYGGDFGDKPNDDNFCCNGIITSDRKPTPQLQEVAKVYADTDIALIGRSALRITNKRFFTSLDDLELVIGHLVNGEGRIDEKLPLPTIAPGESKEVPVELPMFKLAPGTEVILTAELRLKNDTPWAKAGHLVDWEQFPIAGDAFTLTPTKTPGEVTLEQANEQTIVSGEGFVVTFDDELGSLSQLSIGGENLLVAPMRLNFWRAPVDNERANGYANRCGVWKDAGSEAVVSNSKATRKEGAVIVHYDLKLPVGKSTSTVIYKVDGTGRISVDVTVRPKGQPLGRAIPRLGMQCRLRPDLSNWTWYGHGPDETMLDRQAGGRLGLWSKPVADAWFPYVEPQATANRTGIRHGSLTTADGVGLSFHALGEPLEMSAYPFAMSDLEGPRHPCDIPERDFITVHVDHLQMGVGGVNSWGAWPMDKHQPKPDKDYHWQFSIQPTR</sequence>
<feature type="domain" description="Beta galactosidase small chain/" evidence="12">
    <location>
        <begin position="955"/>
        <end position="1227"/>
    </location>
</feature>
<dbReference type="GO" id="GO:0009341">
    <property type="term" value="C:beta-galactosidase complex"/>
    <property type="evidence" value="ECO:0007669"/>
    <property type="project" value="InterPro"/>
</dbReference>
<dbReference type="Pfam" id="PF13385">
    <property type="entry name" value="Laminin_G_3"/>
    <property type="match status" value="1"/>
</dbReference>
<proteinExistence type="inferred from homology"/>
<dbReference type="InterPro" id="IPR006558">
    <property type="entry name" value="LamG-like"/>
</dbReference>
<dbReference type="GO" id="GO:0030246">
    <property type="term" value="F:carbohydrate binding"/>
    <property type="evidence" value="ECO:0007669"/>
    <property type="project" value="InterPro"/>
</dbReference>
<dbReference type="RefSeq" id="WP_200279290.1">
    <property type="nucleotide sequence ID" value="NZ_JAENII010000008.1"/>
</dbReference>
<evidence type="ECO:0000256" key="8">
    <source>
        <dbReference type="ARBA" id="ARBA00032230"/>
    </source>
</evidence>
<dbReference type="SUPFAM" id="SSF74650">
    <property type="entry name" value="Galactose mutarotase-like"/>
    <property type="match status" value="1"/>
</dbReference>
<keyword evidence="6" id="KW-1015">Disulfide bond</keyword>
<keyword evidence="14" id="KW-1185">Reference proteome</keyword>
<evidence type="ECO:0000259" key="12">
    <source>
        <dbReference type="SMART" id="SM01038"/>
    </source>
</evidence>
<organism evidence="13 14">
    <name type="scientific">Haloferula rosea</name>
    <dbReference type="NCBI Taxonomy" id="490093"/>
    <lineage>
        <taxon>Bacteria</taxon>
        <taxon>Pseudomonadati</taxon>
        <taxon>Verrucomicrobiota</taxon>
        <taxon>Verrucomicrobiia</taxon>
        <taxon>Verrucomicrobiales</taxon>
        <taxon>Verrucomicrobiaceae</taxon>
        <taxon>Haloferula</taxon>
    </lineage>
</organism>
<dbReference type="InterPro" id="IPR032312">
    <property type="entry name" value="LacZ_4"/>
</dbReference>
<dbReference type="Pfam" id="PF16353">
    <property type="entry name" value="LacZ_4"/>
    <property type="match status" value="1"/>
</dbReference>
<dbReference type="PROSITE" id="PS00608">
    <property type="entry name" value="GLYCOSYL_HYDROL_F2_2"/>
    <property type="match status" value="1"/>
</dbReference>
<dbReference type="EMBL" id="JAENII010000008">
    <property type="protein sequence ID" value="MBK1827610.1"/>
    <property type="molecule type" value="Genomic_DNA"/>
</dbReference>
<dbReference type="InterPro" id="IPR017853">
    <property type="entry name" value="GH"/>
</dbReference>
<dbReference type="InterPro" id="IPR013320">
    <property type="entry name" value="ConA-like_dom_sf"/>
</dbReference>
<dbReference type="InterPro" id="IPR006104">
    <property type="entry name" value="Glyco_hydro_2_N"/>
</dbReference>
<keyword evidence="7" id="KW-0326">Glycosidase</keyword>
<dbReference type="InterPro" id="IPR023232">
    <property type="entry name" value="Glyco_hydro_2_AS"/>
</dbReference>
<feature type="chain" id="PRO_5037932811" description="beta-galactosidase" evidence="10">
    <location>
        <begin position="19"/>
        <end position="1230"/>
    </location>
</feature>
<dbReference type="PANTHER" id="PTHR46323:SF2">
    <property type="entry name" value="BETA-GALACTOSIDASE"/>
    <property type="match status" value="1"/>
</dbReference>
<dbReference type="SUPFAM" id="SSF49785">
    <property type="entry name" value="Galactose-binding domain-like"/>
    <property type="match status" value="1"/>
</dbReference>
<evidence type="ECO:0000256" key="7">
    <source>
        <dbReference type="ARBA" id="ARBA00023295"/>
    </source>
</evidence>
<dbReference type="InterPro" id="IPR008979">
    <property type="entry name" value="Galactose-bd-like_sf"/>
</dbReference>
<dbReference type="Pfam" id="PF02836">
    <property type="entry name" value="Glyco_hydro_2_C"/>
    <property type="match status" value="2"/>
</dbReference>
<dbReference type="AlphaFoldDB" id="A0A934RFV2"/>
<evidence type="ECO:0000313" key="13">
    <source>
        <dbReference type="EMBL" id="MBK1827610.1"/>
    </source>
</evidence>
<dbReference type="InterPro" id="IPR004199">
    <property type="entry name" value="B-gal_small/dom_5"/>
</dbReference>
<dbReference type="InterPro" id="IPR014718">
    <property type="entry name" value="GH-type_carb-bd"/>
</dbReference>